<dbReference type="PROSITE" id="PS51012">
    <property type="entry name" value="ABC_TM2"/>
    <property type="match status" value="1"/>
</dbReference>
<dbReference type="RefSeq" id="WP_081414308.1">
    <property type="nucleotide sequence ID" value="NZ_JBHLZN010000002.1"/>
</dbReference>
<dbReference type="Proteomes" id="UP001589628">
    <property type="component" value="Unassembled WGS sequence"/>
</dbReference>
<evidence type="ECO:0000256" key="4">
    <source>
        <dbReference type="ARBA" id="ARBA00022475"/>
    </source>
</evidence>
<dbReference type="InterPro" id="IPR013525">
    <property type="entry name" value="ABC2_TM"/>
</dbReference>
<keyword evidence="12" id="KW-1185">Reference proteome</keyword>
<comment type="similarity">
    <text evidence="2 9">Belongs to the ABC-2 integral membrane protein family.</text>
</comment>
<evidence type="ECO:0000256" key="7">
    <source>
        <dbReference type="ARBA" id="ARBA00023047"/>
    </source>
</evidence>
<feature type="transmembrane region" description="Helical" evidence="9">
    <location>
        <begin position="158"/>
        <end position="183"/>
    </location>
</feature>
<evidence type="ECO:0000313" key="11">
    <source>
        <dbReference type="EMBL" id="MFB9886422.1"/>
    </source>
</evidence>
<gene>
    <name evidence="11" type="ORF">ACFFLH_08375</name>
</gene>
<evidence type="ECO:0000256" key="6">
    <source>
        <dbReference type="ARBA" id="ARBA00022989"/>
    </source>
</evidence>
<evidence type="ECO:0000256" key="8">
    <source>
        <dbReference type="ARBA" id="ARBA00023136"/>
    </source>
</evidence>
<evidence type="ECO:0000259" key="10">
    <source>
        <dbReference type="PROSITE" id="PS51012"/>
    </source>
</evidence>
<proteinExistence type="inferred from homology"/>
<evidence type="ECO:0000256" key="3">
    <source>
        <dbReference type="ARBA" id="ARBA00022448"/>
    </source>
</evidence>
<dbReference type="PANTHER" id="PTHR30413">
    <property type="entry name" value="INNER MEMBRANE TRANSPORT PERMEASE"/>
    <property type="match status" value="1"/>
</dbReference>
<comment type="caution">
    <text evidence="11">The sequence shown here is derived from an EMBL/GenBank/DDBJ whole genome shotgun (WGS) entry which is preliminary data.</text>
</comment>
<keyword evidence="3 9" id="KW-0813">Transport</keyword>
<comment type="subcellular location">
    <subcellularLocation>
        <location evidence="9">Cell inner membrane</location>
        <topology evidence="9">Multi-pass membrane protein</topology>
    </subcellularLocation>
    <subcellularLocation>
        <location evidence="1">Cell membrane</location>
        <topology evidence="1">Multi-pass membrane protein</topology>
    </subcellularLocation>
</comment>
<keyword evidence="8 9" id="KW-0472">Membrane</keyword>
<name>A0ABV5ZAV7_9GAMM</name>
<evidence type="ECO:0000256" key="5">
    <source>
        <dbReference type="ARBA" id="ARBA00022692"/>
    </source>
</evidence>
<feature type="transmembrane region" description="Helical" evidence="9">
    <location>
        <begin position="39"/>
        <end position="60"/>
    </location>
</feature>
<evidence type="ECO:0000313" key="12">
    <source>
        <dbReference type="Proteomes" id="UP001589628"/>
    </source>
</evidence>
<dbReference type="EMBL" id="JBHLZN010000002">
    <property type="protein sequence ID" value="MFB9886422.1"/>
    <property type="molecule type" value="Genomic_DNA"/>
</dbReference>
<organism evidence="11 12">
    <name type="scientific">Balneatrix alpica</name>
    <dbReference type="NCBI Taxonomy" id="75684"/>
    <lineage>
        <taxon>Bacteria</taxon>
        <taxon>Pseudomonadati</taxon>
        <taxon>Pseudomonadota</taxon>
        <taxon>Gammaproteobacteria</taxon>
        <taxon>Oceanospirillales</taxon>
        <taxon>Balneatrichaceae</taxon>
        <taxon>Balneatrix</taxon>
    </lineage>
</organism>
<sequence>MFSYGGFSMIGKVRSYARQIRLAVILSWKDLVDGYKGSVLGGLWAVFNPLSQILIFALVFSKFMGARLPELADKFTHFGYSVYLISGLLVWNFFAGSLTGGANVFFAKRGIVSKVRSPLRLFPLSNTLTNFYIFVISVLFFLVFLLLVGGSINYKFLYLFPMILLLFLFSFYLGSFFALLGLYVQDVKEILNIFVQVGFWFTPIVYTKDILPHSIQSLIYFNPIYWWIESMRGVVLYNEAPDKLFWVYAIVVVFASYVISSFFYKKLESDARDII</sequence>
<keyword evidence="7" id="KW-0625">Polysaccharide transport</keyword>
<protein>
    <recommendedName>
        <fullName evidence="9">Transport permease protein</fullName>
    </recommendedName>
</protein>
<feature type="domain" description="ABC transmembrane type-2" evidence="10">
    <location>
        <begin position="40"/>
        <end position="267"/>
    </location>
</feature>
<feature type="transmembrane region" description="Helical" evidence="9">
    <location>
        <begin position="128"/>
        <end position="152"/>
    </location>
</feature>
<comment type="caution">
    <text evidence="9">Lacks conserved residue(s) required for the propagation of feature annotation.</text>
</comment>
<keyword evidence="5 9" id="KW-0812">Transmembrane</keyword>
<evidence type="ECO:0000256" key="1">
    <source>
        <dbReference type="ARBA" id="ARBA00004651"/>
    </source>
</evidence>
<evidence type="ECO:0000256" key="2">
    <source>
        <dbReference type="ARBA" id="ARBA00007783"/>
    </source>
</evidence>
<dbReference type="PANTHER" id="PTHR30413:SF10">
    <property type="entry name" value="CAPSULE POLYSACCHARIDE EXPORT INNER-MEMBRANE PROTEIN CTRC"/>
    <property type="match status" value="1"/>
</dbReference>
<keyword evidence="4 9" id="KW-1003">Cell membrane</keyword>
<evidence type="ECO:0000256" key="9">
    <source>
        <dbReference type="RuleBase" id="RU361157"/>
    </source>
</evidence>
<keyword evidence="6 9" id="KW-1133">Transmembrane helix</keyword>
<keyword evidence="7" id="KW-0762">Sugar transport</keyword>
<dbReference type="Pfam" id="PF01061">
    <property type="entry name" value="ABC2_membrane"/>
    <property type="match status" value="1"/>
</dbReference>
<accession>A0ABV5ZAV7</accession>
<reference evidence="11 12" key="1">
    <citation type="submission" date="2024-09" db="EMBL/GenBank/DDBJ databases">
        <authorList>
            <person name="Sun Q."/>
            <person name="Mori K."/>
        </authorList>
    </citation>
    <scope>NUCLEOTIDE SEQUENCE [LARGE SCALE GENOMIC DNA]</scope>
    <source>
        <strain evidence="11 12">ATCC 51285</strain>
    </source>
</reference>
<feature type="transmembrane region" description="Helical" evidence="9">
    <location>
        <begin position="80"/>
        <end position="107"/>
    </location>
</feature>
<dbReference type="InterPro" id="IPR047817">
    <property type="entry name" value="ABC2_TM_bact-type"/>
</dbReference>
<feature type="transmembrane region" description="Helical" evidence="9">
    <location>
        <begin position="245"/>
        <end position="264"/>
    </location>
</feature>